<organism evidence="1 2">
    <name type="scientific">Halomarina halobia</name>
    <dbReference type="NCBI Taxonomy" id="3033386"/>
    <lineage>
        <taxon>Archaea</taxon>
        <taxon>Methanobacteriati</taxon>
        <taxon>Methanobacteriota</taxon>
        <taxon>Stenosarchaea group</taxon>
        <taxon>Halobacteria</taxon>
        <taxon>Halobacteriales</taxon>
        <taxon>Natronomonadaceae</taxon>
        <taxon>Halomarina</taxon>
    </lineage>
</organism>
<evidence type="ECO:0000313" key="1">
    <source>
        <dbReference type="EMBL" id="MFC7318566.1"/>
    </source>
</evidence>
<accession>A0ABD6AED2</accession>
<keyword evidence="2" id="KW-1185">Reference proteome</keyword>
<reference evidence="1 2" key="1">
    <citation type="journal article" date="2019" name="Int. J. Syst. Evol. Microbiol.">
        <title>The Global Catalogue of Microorganisms (GCM) 10K type strain sequencing project: providing services to taxonomists for standard genome sequencing and annotation.</title>
        <authorList>
            <consortium name="The Broad Institute Genomics Platform"/>
            <consortium name="The Broad Institute Genome Sequencing Center for Infectious Disease"/>
            <person name="Wu L."/>
            <person name="Ma J."/>
        </authorList>
    </citation>
    <scope>NUCLEOTIDE SEQUENCE [LARGE SCALE GENOMIC DNA]</scope>
    <source>
        <strain evidence="1 2">PSR21</strain>
    </source>
</reference>
<proteinExistence type="predicted"/>
<dbReference type="RefSeq" id="WP_276306592.1">
    <property type="nucleotide sequence ID" value="NZ_CP119993.1"/>
</dbReference>
<evidence type="ECO:0008006" key="3">
    <source>
        <dbReference type="Google" id="ProtNLM"/>
    </source>
</evidence>
<dbReference type="Proteomes" id="UP001596547">
    <property type="component" value="Unassembled WGS sequence"/>
</dbReference>
<evidence type="ECO:0000313" key="2">
    <source>
        <dbReference type="Proteomes" id="UP001596547"/>
    </source>
</evidence>
<dbReference type="AlphaFoldDB" id="A0ABD6AED2"/>
<dbReference type="EMBL" id="JBHTBF010000003">
    <property type="protein sequence ID" value="MFC7318566.1"/>
    <property type="molecule type" value="Genomic_DNA"/>
</dbReference>
<protein>
    <recommendedName>
        <fullName evidence="3">MarR family transcriptional regulator</fullName>
    </recommendedName>
</protein>
<dbReference type="GeneID" id="79317247"/>
<sequence length="83" mass="9285">MDFNSPRHTPLGPLASDALEHLEPSMWEAEGTNRETAREVLEDQGFTESEADAALTQLLSRGYLYEVNGDLYLTPTGDDRERS</sequence>
<name>A0ABD6AED2_9EURY</name>
<gene>
    <name evidence="1" type="ORF">ACFQPE_17465</name>
</gene>
<comment type="caution">
    <text evidence="1">The sequence shown here is derived from an EMBL/GenBank/DDBJ whole genome shotgun (WGS) entry which is preliminary data.</text>
</comment>